<protein>
    <submittedName>
        <fullName evidence="1">Uncharacterized protein</fullName>
    </submittedName>
</protein>
<gene>
    <name evidence="1" type="ORF">TNIN_107191</name>
</gene>
<comment type="caution">
    <text evidence="1">The sequence shown here is derived from an EMBL/GenBank/DDBJ whole genome shotgun (WGS) entry which is preliminary data.</text>
</comment>
<reference evidence="1" key="1">
    <citation type="submission" date="2020-08" db="EMBL/GenBank/DDBJ databases">
        <title>Multicomponent nature underlies the extraordinary mechanical properties of spider dragline silk.</title>
        <authorList>
            <person name="Kono N."/>
            <person name="Nakamura H."/>
            <person name="Mori M."/>
            <person name="Yoshida Y."/>
            <person name="Ohtoshi R."/>
            <person name="Malay A.D."/>
            <person name="Moran D.A.P."/>
            <person name="Tomita M."/>
            <person name="Numata K."/>
            <person name="Arakawa K."/>
        </authorList>
    </citation>
    <scope>NUCLEOTIDE SEQUENCE</scope>
</reference>
<name>A0A8X7BV51_9ARAC</name>
<dbReference type="Proteomes" id="UP000886998">
    <property type="component" value="Unassembled WGS sequence"/>
</dbReference>
<organism evidence="1 2">
    <name type="scientific">Trichonephila inaurata madagascariensis</name>
    <dbReference type="NCBI Taxonomy" id="2747483"/>
    <lineage>
        <taxon>Eukaryota</taxon>
        <taxon>Metazoa</taxon>
        <taxon>Ecdysozoa</taxon>
        <taxon>Arthropoda</taxon>
        <taxon>Chelicerata</taxon>
        <taxon>Arachnida</taxon>
        <taxon>Araneae</taxon>
        <taxon>Araneomorphae</taxon>
        <taxon>Entelegynae</taxon>
        <taxon>Araneoidea</taxon>
        <taxon>Nephilidae</taxon>
        <taxon>Trichonephila</taxon>
        <taxon>Trichonephila inaurata</taxon>
    </lineage>
</organism>
<proteinExistence type="predicted"/>
<evidence type="ECO:0000313" key="2">
    <source>
        <dbReference type="Proteomes" id="UP000886998"/>
    </source>
</evidence>
<evidence type="ECO:0000313" key="1">
    <source>
        <dbReference type="EMBL" id="GFY43772.1"/>
    </source>
</evidence>
<sequence length="77" mass="8800">MKYFNDEIKATWSVKDAQQLTPHNLPDRVMLFGKSARCPTWEEALNVRGHPSELGLGGWHRLEWQPPADIKTTVDAI</sequence>
<dbReference type="EMBL" id="BMAV01003857">
    <property type="protein sequence ID" value="GFY43772.1"/>
    <property type="molecule type" value="Genomic_DNA"/>
</dbReference>
<accession>A0A8X7BV51</accession>
<dbReference type="AlphaFoldDB" id="A0A8X7BV51"/>
<dbReference type="OrthoDB" id="10270795at2759"/>
<keyword evidence="2" id="KW-1185">Reference proteome</keyword>